<evidence type="ECO:0008006" key="4">
    <source>
        <dbReference type="Google" id="ProtNLM"/>
    </source>
</evidence>
<gene>
    <name evidence="2" type="ORF">Q6237_23070</name>
</gene>
<dbReference type="Proteomes" id="UP001177872">
    <property type="component" value="Unassembled WGS sequence"/>
</dbReference>
<feature type="transmembrane region" description="Helical" evidence="1">
    <location>
        <begin position="81"/>
        <end position="102"/>
    </location>
</feature>
<keyword evidence="1" id="KW-1133">Transmembrane helix</keyword>
<evidence type="ECO:0000313" key="2">
    <source>
        <dbReference type="EMBL" id="MDQ1863868.1"/>
    </source>
</evidence>
<evidence type="ECO:0000313" key="3">
    <source>
        <dbReference type="Proteomes" id="UP001177872"/>
    </source>
</evidence>
<reference evidence="2" key="1">
    <citation type="submission" date="2023-07" db="EMBL/GenBank/DDBJ databases">
        <title>In vitro acaricidal activity of Serratia ureilytica strains isolated from Mimosa pudica nodules againts the dust mite Tyrophagus putrescentiae.</title>
        <authorList>
            <person name="Wong-Villareal A."/>
            <person name="Cerqueda-Garcia D."/>
        </authorList>
    </citation>
    <scope>NUCLEOTIDE SEQUENCE</scope>
    <source>
        <strain evidence="2">UTS2</strain>
    </source>
</reference>
<keyword evidence="1" id="KW-0472">Membrane</keyword>
<evidence type="ECO:0000256" key="1">
    <source>
        <dbReference type="SAM" id="Phobius"/>
    </source>
</evidence>
<proteinExistence type="predicted"/>
<keyword evidence="3" id="KW-1185">Reference proteome</keyword>
<dbReference type="RefSeq" id="WP_262943297.1">
    <property type="nucleotide sequence ID" value="NZ_JAIQCT010000047.1"/>
</dbReference>
<comment type="caution">
    <text evidence="2">The sequence shown here is derived from an EMBL/GenBank/DDBJ whole genome shotgun (WGS) entry which is preliminary data.</text>
</comment>
<feature type="transmembrane region" description="Helical" evidence="1">
    <location>
        <begin position="20"/>
        <end position="39"/>
    </location>
</feature>
<name>A0ABU0VR97_9GAMM</name>
<organism evidence="2 3">
    <name type="scientific">Serratia ureilytica</name>
    <dbReference type="NCBI Taxonomy" id="300181"/>
    <lineage>
        <taxon>Bacteria</taxon>
        <taxon>Pseudomonadati</taxon>
        <taxon>Pseudomonadota</taxon>
        <taxon>Gammaproteobacteria</taxon>
        <taxon>Enterobacterales</taxon>
        <taxon>Yersiniaceae</taxon>
        <taxon>Serratia</taxon>
    </lineage>
</organism>
<dbReference type="EMBL" id="JAVCZN010000014">
    <property type="protein sequence ID" value="MDQ1863868.1"/>
    <property type="molecule type" value="Genomic_DNA"/>
</dbReference>
<sequence length="134" mass="15280">MMSTMLEYFNAHNQWDLLMLWLNGLLASGVALVLLLSSQSRHNDLTWYERVARFVLTSAYTVLAVRVWMGWYYTPVEPTHVAVNALVLILVVMVRGDVAVVVRAVRQVRAIRQEESQVRANSSVPREADTPDKH</sequence>
<accession>A0ABU0VR97</accession>
<keyword evidence="1" id="KW-0812">Transmembrane</keyword>
<protein>
    <recommendedName>
        <fullName evidence="4">Phage holin family protein</fullName>
    </recommendedName>
</protein>
<feature type="transmembrane region" description="Helical" evidence="1">
    <location>
        <begin position="51"/>
        <end position="69"/>
    </location>
</feature>